<dbReference type="OrthoDB" id="5555533at2759"/>
<evidence type="ECO:0000313" key="1">
    <source>
        <dbReference type="EMBL" id="AET39347.1"/>
    </source>
</evidence>
<proteinExistence type="predicted"/>
<dbReference type="PANTHER" id="PTHR28230:SF1">
    <property type="entry name" value="MITOCHONDRIAL IMPORT PROTEIN 2"/>
    <property type="match status" value="1"/>
</dbReference>
<dbReference type="HOGENOM" id="CLU_2038056_0_0_1"/>
<dbReference type="GO" id="GO:0070096">
    <property type="term" value="P:mitochondrial outer membrane translocase complex assembly"/>
    <property type="evidence" value="ECO:0007669"/>
    <property type="project" value="InterPro"/>
</dbReference>
<keyword evidence="2" id="KW-1185">Reference proteome</keyword>
<dbReference type="eggNOG" id="ENOG502SBHE">
    <property type="taxonomic scope" value="Eukaryota"/>
</dbReference>
<evidence type="ECO:0000313" key="2">
    <source>
        <dbReference type="Proteomes" id="UP000006790"/>
    </source>
</evidence>
<accession>G8JTJ4</accession>
<dbReference type="InterPro" id="IPR037652">
    <property type="entry name" value="Mim2"/>
</dbReference>
<dbReference type="KEGG" id="erc:Ecym_4284"/>
<dbReference type="FunCoup" id="G8JTJ4">
    <property type="interactions" value="7"/>
</dbReference>
<dbReference type="Pfam" id="PF19117">
    <property type="entry name" value="Mim2"/>
    <property type="match status" value="1"/>
</dbReference>
<dbReference type="Proteomes" id="UP000006790">
    <property type="component" value="Chromosome 4"/>
</dbReference>
<dbReference type="EMBL" id="CP002500">
    <property type="protein sequence ID" value="AET39347.1"/>
    <property type="molecule type" value="Genomic_DNA"/>
</dbReference>
<dbReference type="InParanoid" id="G8JTJ4"/>
<reference evidence="2" key="1">
    <citation type="journal article" date="2012" name="G3 (Bethesda)">
        <title>Pichia sorbitophila, an interspecies yeast hybrid reveals early steps of genome resolution following polyploidization.</title>
        <authorList>
            <person name="Leh Louis V."/>
            <person name="Despons L."/>
            <person name="Friedrich A."/>
            <person name="Martin T."/>
            <person name="Durrens P."/>
            <person name="Casaregola S."/>
            <person name="Neuveglise C."/>
            <person name="Fairhead C."/>
            <person name="Marck C."/>
            <person name="Cruz J.A."/>
            <person name="Straub M.L."/>
            <person name="Kugler V."/>
            <person name="Sacerdot C."/>
            <person name="Uzunov Z."/>
            <person name="Thierry A."/>
            <person name="Weiss S."/>
            <person name="Bleykasten C."/>
            <person name="De Montigny J."/>
            <person name="Jacques N."/>
            <person name="Jung P."/>
            <person name="Lemaire M."/>
            <person name="Mallet S."/>
            <person name="Morel G."/>
            <person name="Richard G.F."/>
            <person name="Sarkar A."/>
            <person name="Savel G."/>
            <person name="Schacherer J."/>
            <person name="Seret M.L."/>
            <person name="Talla E."/>
            <person name="Samson G."/>
            <person name="Jubin C."/>
            <person name="Poulain J."/>
            <person name="Vacherie B."/>
            <person name="Barbe V."/>
            <person name="Pelletier E."/>
            <person name="Sherman D.J."/>
            <person name="Westhof E."/>
            <person name="Weissenbach J."/>
            <person name="Baret P.V."/>
            <person name="Wincker P."/>
            <person name="Gaillardin C."/>
            <person name="Dujon B."/>
            <person name="Souciet J.L."/>
        </authorList>
    </citation>
    <scope>NUCLEOTIDE SEQUENCE [LARGE SCALE GENOMIC DNA]</scope>
    <source>
        <strain evidence="2">CBS 270.75 / DBVPG 7215 / KCTC 17166 / NRRL Y-17582</strain>
    </source>
</reference>
<dbReference type="GeneID" id="11471294"/>
<dbReference type="GO" id="GO:0045040">
    <property type="term" value="P:protein insertion into mitochondrial outer membrane"/>
    <property type="evidence" value="ECO:0007669"/>
    <property type="project" value="InterPro"/>
</dbReference>
<organism evidence="1 2">
    <name type="scientific">Eremothecium cymbalariae (strain CBS 270.75 / DBVPG 7215 / KCTC 17166 / NRRL Y-17582)</name>
    <name type="common">Yeast</name>
    <dbReference type="NCBI Taxonomy" id="931890"/>
    <lineage>
        <taxon>Eukaryota</taxon>
        <taxon>Fungi</taxon>
        <taxon>Dikarya</taxon>
        <taxon>Ascomycota</taxon>
        <taxon>Saccharomycotina</taxon>
        <taxon>Saccharomycetes</taxon>
        <taxon>Saccharomycetales</taxon>
        <taxon>Saccharomycetaceae</taxon>
        <taxon>Eremothecium</taxon>
    </lineage>
</organism>
<gene>
    <name evidence="1" type="ordered locus">Ecym_4284</name>
</gene>
<dbReference type="PANTHER" id="PTHR28230">
    <property type="entry name" value="CHROMOSOME 1, WHOLE GENOME SHOTGUN SEQUENCE"/>
    <property type="match status" value="1"/>
</dbReference>
<dbReference type="STRING" id="931890.G8JTJ4"/>
<dbReference type="AlphaFoldDB" id="G8JTJ4"/>
<dbReference type="RefSeq" id="XP_003646164.1">
    <property type="nucleotide sequence ID" value="XM_003646116.1"/>
</dbReference>
<sequence>MSTGSNDISKLQQSLSHLGQPFHKHIDHAEKPIPELDNRNTIDDGDLDYDSYSEDYGYDMDEFDSINYSEELLNAQWQWEQSLEQLKQVVNWLVLPLVGKLLGRRAAGIIWSRFMAWWWVS</sequence>
<name>G8JTJ4_ERECY</name>
<dbReference type="GO" id="GO:0005741">
    <property type="term" value="C:mitochondrial outer membrane"/>
    <property type="evidence" value="ECO:0007669"/>
    <property type="project" value="TreeGrafter"/>
</dbReference>
<protein>
    <submittedName>
        <fullName evidence="1">Uncharacterized protein</fullName>
    </submittedName>
</protein>